<name>A0AAV7QM95_PLEWA</name>
<evidence type="ECO:0000313" key="3">
    <source>
        <dbReference type="Proteomes" id="UP001066276"/>
    </source>
</evidence>
<organism evidence="2 3">
    <name type="scientific">Pleurodeles waltl</name>
    <name type="common">Iberian ribbed newt</name>
    <dbReference type="NCBI Taxonomy" id="8319"/>
    <lineage>
        <taxon>Eukaryota</taxon>
        <taxon>Metazoa</taxon>
        <taxon>Chordata</taxon>
        <taxon>Craniata</taxon>
        <taxon>Vertebrata</taxon>
        <taxon>Euteleostomi</taxon>
        <taxon>Amphibia</taxon>
        <taxon>Batrachia</taxon>
        <taxon>Caudata</taxon>
        <taxon>Salamandroidea</taxon>
        <taxon>Salamandridae</taxon>
        <taxon>Pleurodelinae</taxon>
        <taxon>Pleurodeles</taxon>
    </lineage>
</organism>
<feature type="region of interest" description="Disordered" evidence="1">
    <location>
        <begin position="45"/>
        <end position="70"/>
    </location>
</feature>
<feature type="compositionally biased region" description="Low complexity" evidence="1">
    <location>
        <begin position="60"/>
        <end position="70"/>
    </location>
</feature>
<dbReference type="EMBL" id="JANPWB010000010">
    <property type="protein sequence ID" value="KAJ1140602.1"/>
    <property type="molecule type" value="Genomic_DNA"/>
</dbReference>
<accession>A0AAV7QM95</accession>
<sequence length="70" mass="7875">MHLLSFSDPREAQTLSPTMPQHCRGERQLLPQSLLLRVRDFHRPAPRLAQRAPHCTAKTSRAGSRLSSSS</sequence>
<reference evidence="2" key="1">
    <citation type="journal article" date="2022" name="bioRxiv">
        <title>Sequencing and chromosome-scale assembly of the giantPleurodeles waltlgenome.</title>
        <authorList>
            <person name="Brown T."/>
            <person name="Elewa A."/>
            <person name="Iarovenko S."/>
            <person name="Subramanian E."/>
            <person name="Araus A.J."/>
            <person name="Petzold A."/>
            <person name="Susuki M."/>
            <person name="Suzuki K.-i.T."/>
            <person name="Hayashi T."/>
            <person name="Toyoda A."/>
            <person name="Oliveira C."/>
            <person name="Osipova E."/>
            <person name="Leigh N.D."/>
            <person name="Simon A."/>
            <person name="Yun M.H."/>
        </authorList>
    </citation>
    <scope>NUCLEOTIDE SEQUENCE</scope>
    <source>
        <strain evidence="2">20211129_DDA</strain>
        <tissue evidence="2">Liver</tissue>
    </source>
</reference>
<evidence type="ECO:0000313" key="2">
    <source>
        <dbReference type="EMBL" id="KAJ1140602.1"/>
    </source>
</evidence>
<gene>
    <name evidence="2" type="ORF">NDU88_006951</name>
</gene>
<proteinExistence type="predicted"/>
<protein>
    <submittedName>
        <fullName evidence="2">Uncharacterized protein</fullName>
    </submittedName>
</protein>
<feature type="region of interest" description="Disordered" evidence="1">
    <location>
        <begin position="1"/>
        <end position="24"/>
    </location>
</feature>
<evidence type="ECO:0000256" key="1">
    <source>
        <dbReference type="SAM" id="MobiDB-lite"/>
    </source>
</evidence>
<dbReference type="Proteomes" id="UP001066276">
    <property type="component" value="Chromosome 6"/>
</dbReference>
<keyword evidence="3" id="KW-1185">Reference proteome</keyword>
<comment type="caution">
    <text evidence="2">The sequence shown here is derived from an EMBL/GenBank/DDBJ whole genome shotgun (WGS) entry which is preliminary data.</text>
</comment>
<dbReference type="AlphaFoldDB" id="A0AAV7QM95"/>